<sequence length="141" mass="14581">GVKGVKGLKGVGGPPGAFGPQGLSGNPGLDGDKGVRGPPGNLGARGPPGDMGEKGDALGVAALSQVEDSIEAFGHILRSTAINSKKAIVETMVGMTALLVILCAVVILVAVYVCRMRRRYRQKVNPMQVAPDFNFRDKSLV</sequence>
<keyword evidence="5" id="KW-1185">Reference proteome</keyword>
<dbReference type="HOGENOM" id="CLU_1830153_0_0_1"/>
<dbReference type="InterPro" id="IPR008160">
    <property type="entry name" value="Collagen"/>
</dbReference>
<evidence type="ECO:0000256" key="2">
    <source>
        <dbReference type="SAM" id="Phobius"/>
    </source>
</evidence>
<evidence type="ECO:0000313" key="3">
    <source>
        <dbReference type="EMBL" id="ELT97725.1"/>
    </source>
</evidence>
<feature type="compositionally biased region" description="Gly residues" evidence="1">
    <location>
        <begin position="1"/>
        <end position="16"/>
    </location>
</feature>
<dbReference type="EnsemblMetazoa" id="CapteT187859">
    <property type="protein sequence ID" value="CapteP187859"/>
    <property type="gene ID" value="CapteG187859"/>
</dbReference>
<proteinExistence type="predicted"/>
<reference evidence="3 5" key="2">
    <citation type="journal article" date="2013" name="Nature">
        <title>Insights into bilaterian evolution from three spiralian genomes.</title>
        <authorList>
            <person name="Simakov O."/>
            <person name="Marletaz F."/>
            <person name="Cho S.J."/>
            <person name="Edsinger-Gonzales E."/>
            <person name="Havlak P."/>
            <person name="Hellsten U."/>
            <person name="Kuo D.H."/>
            <person name="Larsson T."/>
            <person name="Lv J."/>
            <person name="Arendt D."/>
            <person name="Savage R."/>
            <person name="Osoegawa K."/>
            <person name="de Jong P."/>
            <person name="Grimwood J."/>
            <person name="Chapman J.A."/>
            <person name="Shapiro H."/>
            <person name="Aerts A."/>
            <person name="Otillar R.P."/>
            <person name="Terry A.Y."/>
            <person name="Boore J.L."/>
            <person name="Grigoriev I.V."/>
            <person name="Lindberg D.R."/>
            <person name="Seaver E.C."/>
            <person name="Weisblat D.A."/>
            <person name="Putnam N.H."/>
            <person name="Rokhsar D.S."/>
        </authorList>
    </citation>
    <scope>NUCLEOTIDE SEQUENCE</scope>
    <source>
        <strain evidence="3 5">I ESC-2004</strain>
    </source>
</reference>
<keyword evidence="2" id="KW-1133">Transmembrane helix</keyword>
<keyword evidence="2" id="KW-0812">Transmembrane</keyword>
<feature type="non-terminal residue" evidence="3">
    <location>
        <position position="1"/>
    </location>
</feature>
<reference evidence="5" key="1">
    <citation type="submission" date="2012-12" db="EMBL/GenBank/DDBJ databases">
        <authorList>
            <person name="Hellsten U."/>
            <person name="Grimwood J."/>
            <person name="Chapman J.A."/>
            <person name="Shapiro H."/>
            <person name="Aerts A."/>
            <person name="Otillar R.P."/>
            <person name="Terry A.Y."/>
            <person name="Boore J.L."/>
            <person name="Simakov O."/>
            <person name="Marletaz F."/>
            <person name="Cho S.-J."/>
            <person name="Edsinger-Gonzales E."/>
            <person name="Havlak P."/>
            <person name="Kuo D.-H."/>
            <person name="Larsson T."/>
            <person name="Lv J."/>
            <person name="Arendt D."/>
            <person name="Savage R."/>
            <person name="Osoegawa K."/>
            <person name="de Jong P."/>
            <person name="Lindberg D.R."/>
            <person name="Seaver E.C."/>
            <person name="Weisblat D.A."/>
            <person name="Putnam N.H."/>
            <person name="Grigoriev I.V."/>
            <person name="Rokhsar D.S."/>
        </authorList>
    </citation>
    <scope>NUCLEOTIDE SEQUENCE</scope>
    <source>
        <strain evidence="5">I ESC-2004</strain>
    </source>
</reference>
<feature type="region of interest" description="Disordered" evidence="1">
    <location>
        <begin position="1"/>
        <end position="51"/>
    </location>
</feature>
<name>R7U3H5_CAPTE</name>
<evidence type="ECO:0000313" key="5">
    <source>
        <dbReference type="Proteomes" id="UP000014760"/>
    </source>
</evidence>
<gene>
    <name evidence="3" type="ORF">CAPTEDRAFT_187859</name>
</gene>
<dbReference type="AlphaFoldDB" id="R7U3H5"/>
<dbReference type="Proteomes" id="UP000014760">
    <property type="component" value="Unassembled WGS sequence"/>
</dbReference>
<evidence type="ECO:0000313" key="4">
    <source>
        <dbReference type="EnsemblMetazoa" id="CapteP187859"/>
    </source>
</evidence>
<dbReference type="EMBL" id="KB308480">
    <property type="protein sequence ID" value="ELT97725.1"/>
    <property type="molecule type" value="Genomic_DNA"/>
</dbReference>
<organism evidence="3">
    <name type="scientific">Capitella teleta</name>
    <name type="common">Polychaete worm</name>
    <dbReference type="NCBI Taxonomy" id="283909"/>
    <lineage>
        <taxon>Eukaryota</taxon>
        <taxon>Metazoa</taxon>
        <taxon>Spiralia</taxon>
        <taxon>Lophotrochozoa</taxon>
        <taxon>Annelida</taxon>
        <taxon>Polychaeta</taxon>
        <taxon>Sedentaria</taxon>
        <taxon>Scolecida</taxon>
        <taxon>Capitellidae</taxon>
        <taxon>Capitella</taxon>
    </lineage>
</organism>
<dbReference type="EMBL" id="AMQN01010756">
    <property type="status" value="NOT_ANNOTATED_CDS"/>
    <property type="molecule type" value="Genomic_DNA"/>
</dbReference>
<dbReference type="STRING" id="283909.R7U3H5"/>
<protein>
    <recommendedName>
        <fullName evidence="6">Nematode cuticle collagen N-terminal domain-containing protein</fullName>
    </recommendedName>
</protein>
<dbReference type="Pfam" id="PF01391">
    <property type="entry name" value="Collagen"/>
    <property type="match status" value="1"/>
</dbReference>
<feature type="transmembrane region" description="Helical" evidence="2">
    <location>
        <begin position="92"/>
        <end position="113"/>
    </location>
</feature>
<reference evidence="4" key="3">
    <citation type="submission" date="2015-06" db="UniProtKB">
        <authorList>
            <consortium name="EnsemblMetazoa"/>
        </authorList>
    </citation>
    <scope>IDENTIFICATION</scope>
</reference>
<keyword evidence="2" id="KW-0472">Membrane</keyword>
<evidence type="ECO:0000256" key="1">
    <source>
        <dbReference type="SAM" id="MobiDB-lite"/>
    </source>
</evidence>
<evidence type="ECO:0008006" key="6">
    <source>
        <dbReference type="Google" id="ProtNLM"/>
    </source>
</evidence>
<accession>R7U3H5</accession>